<evidence type="ECO:0000313" key="1">
    <source>
        <dbReference type="EMBL" id="TYT35005.1"/>
    </source>
</evidence>
<sequence>MRITVLDDDPGKRINPGAERYEVRLDGEIIKYCLTADDEKGLVICAVADGRGLMKALNGEVEKTTLYGRVEIRRLS</sequence>
<keyword evidence="2" id="KW-1185">Reference proteome</keyword>
<protein>
    <submittedName>
        <fullName evidence="1">Uncharacterized protein</fullName>
    </submittedName>
</protein>
<dbReference type="RefSeq" id="WP_129036218.1">
    <property type="nucleotide sequence ID" value="NZ_SDDX01000028.1"/>
</dbReference>
<reference evidence="1 2" key="1">
    <citation type="submission" date="2019-08" db="EMBL/GenBank/DDBJ databases">
        <title>The draft genome of Lelliottia nimipressuralis strain CICC 24156.</title>
        <authorList>
            <person name="Wu W."/>
            <person name="Feng Y."/>
            <person name="Zong Z."/>
        </authorList>
    </citation>
    <scope>NUCLEOTIDE SEQUENCE [LARGE SCALE GENOMIC DNA]</scope>
    <source>
        <strain evidence="1 2">CICC 24156</strain>
    </source>
</reference>
<dbReference type="EMBL" id="VTFR01000002">
    <property type="protein sequence ID" value="TYT35005.1"/>
    <property type="molecule type" value="Genomic_DNA"/>
</dbReference>
<evidence type="ECO:0000313" key="2">
    <source>
        <dbReference type="Proteomes" id="UP000323910"/>
    </source>
</evidence>
<proteinExistence type="predicted"/>
<comment type="caution">
    <text evidence="1">The sequence shown here is derived from an EMBL/GenBank/DDBJ whole genome shotgun (WGS) entry which is preliminary data.</text>
</comment>
<name>A0ABY3P6C7_9ENTR</name>
<gene>
    <name evidence="1" type="ORF">FZO59_05080</name>
</gene>
<accession>A0ABY3P6C7</accession>
<organism evidence="1 2">
    <name type="scientific">Lelliottia nimipressuralis</name>
    <dbReference type="NCBI Taxonomy" id="69220"/>
    <lineage>
        <taxon>Bacteria</taxon>
        <taxon>Pseudomonadati</taxon>
        <taxon>Pseudomonadota</taxon>
        <taxon>Gammaproteobacteria</taxon>
        <taxon>Enterobacterales</taxon>
        <taxon>Enterobacteriaceae</taxon>
        <taxon>Lelliottia</taxon>
    </lineage>
</organism>
<dbReference type="Proteomes" id="UP000323910">
    <property type="component" value="Unassembled WGS sequence"/>
</dbReference>